<dbReference type="Proteomes" id="UP001186974">
    <property type="component" value="Unassembled WGS sequence"/>
</dbReference>
<name>A0ACC3DWI0_9PEZI</name>
<reference evidence="1" key="1">
    <citation type="submission" date="2024-09" db="EMBL/GenBank/DDBJ databases">
        <title>Black Yeasts Isolated from many extreme environments.</title>
        <authorList>
            <person name="Coleine C."/>
            <person name="Stajich J.E."/>
            <person name="Selbmann L."/>
        </authorList>
    </citation>
    <scope>NUCLEOTIDE SEQUENCE</scope>
    <source>
        <strain evidence="1">CCFEE 5737</strain>
    </source>
</reference>
<proteinExistence type="predicted"/>
<dbReference type="EMBL" id="JAWDJW010000313">
    <property type="protein sequence ID" value="KAK3081015.1"/>
    <property type="molecule type" value="Genomic_DNA"/>
</dbReference>
<evidence type="ECO:0000313" key="1">
    <source>
        <dbReference type="EMBL" id="KAK3081015.1"/>
    </source>
</evidence>
<keyword evidence="2" id="KW-1185">Reference proteome</keyword>
<organism evidence="1 2">
    <name type="scientific">Coniosporium uncinatum</name>
    <dbReference type="NCBI Taxonomy" id="93489"/>
    <lineage>
        <taxon>Eukaryota</taxon>
        <taxon>Fungi</taxon>
        <taxon>Dikarya</taxon>
        <taxon>Ascomycota</taxon>
        <taxon>Pezizomycotina</taxon>
        <taxon>Dothideomycetes</taxon>
        <taxon>Dothideomycetes incertae sedis</taxon>
        <taxon>Coniosporium</taxon>
    </lineage>
</organism>
<gene>
    <name evidence="1" type="ORF">LTS18_011004</name>
</gene>
<comment type="caution">
    <text evidence="1">The sequence shown here is derived from an EMBL/GenBank/DDBJ whole genome shotgun (WGS) entry which is preliminary data.</text>
</comment>
<accession>A0ACC3DWI0</accession>
<protein>
    <submittedName>
        <fullName evidence="1">Uncharacterized protein</fullName>
    </submittedName>
</protein>
<sequence>MDNVKAICVSAVQILRPLHVCIPQVPVTPENHAAGLKEQVEALSVKHFDRKRILPAPDPLAEPRRFLDTEKNSYAETAYGSAEMVNEPMLSQAGVEAIAELEEGINIQSEEVDRLLNRMMDLQPGVNIRNSTAELQRVPHDDGDLNDCHMRFLDARRSIA</sequence>
<evidence type="ECO:0000313" key="2">
    <source>
        <dbReference type="Proteomes" id="UP001186974"/>
    </source>
</evidence>